<organism evidence="1 5">
    <name type="scientific">Araneus ventricosus</name>
    <name type="common">Orbweaver spider</name>
    <name type="synonym">Epeira ventricosa</name>
    <dbReference type="NCBI Taxonomy" id="182803"/>
    <lineage>
        <taxon>Eukaryota</taxon>
        <taxon>Metazoa</taxon>
        <taxon>Ecdysozoa</taxon>
        <taxon>Arthropoda</taxon>
        <taxon>Chelicerata</taxon>
        <taxon>Arachnida</taxon>
        <taxon>Araneae</taxon>
        <taxon>Araneomorphae</taxon>
        <taxon>Entelegynae</taxon>
        <taxon>Araneoidea</taxon>
        <taxon>Araneidae</taxon>
        <taxon>Araneus</taxon>
    </lineage>
</organism>
<sequence length="89" mass="9409">MLPTWRCACAQNITSETVPGGEFGEQIIGCGGFQEWPSRSPDPTPGLFLVGIPQTAGVCDQSANIAGPSMTHYGCLYQPVTRYATPCAT</sequence>
<name>A0A4Y2T2Y2_ARAVE</name>
<evidence type="ECO:0000313" key="5">
    <source>
        <dbReference type="Proteomes" id="UP000499080"/>
    </source>
</evidence>
<reference evidence="1 5" key="1">
    <citation type="journal article" date="2019" name="Sci. Rep.">
        <title>Orb-weaving spider Araneus ventricosus genome elucidates the spidroin gene catalogue.</title>
        <authorList>
            <person name="Kono N."/>
            <person name="Nakamura H."/>
            <person name="Ohtoshi R."/>
            <person name="Moran D.A.P."/>
            <person name="Shinohara A."/>
            <person name="Yoshida Y."/>
            <person name="Fujiwara M."/>
            <person name="Mori M."/>
            <person name="Tomita M."/>
            <person name="Arakawa K."/>
        </authorList>
    </citation>
    <scope>NUCLEOTIDE SEQUENCE [LARGE SCALE GENOMIC DNA]</scope>
</reference>
<dbReference type="EMBL" id="BGPR01025023">
    <property type="protein sequence ID" value="GBN93590.1"/>
    <property type="molecule type" value="Genomic_DNA"/>
</dbReference>
<dbReference type="EMBL" id="BGPR01024961">
    <property type="protein sequence ID" value="GBN93465.1"/>
    <property type="molecule type" value="Genomic_DNA"/>
</dbReference>
<dbReference type="OrthoDB" id="7940718at2759"/>
<evidence type="ECO:0000313" key="2">
    <source>
        <dbReference type="EMBL" id="GBN93469.1"/>
    </source>
</evidence>
<accession>A0A4Y2T2Y2</accession>
<protein>
    <submittedName>
        <fullName evidence="1">Uncharacterized protein</fullName>
    </submittedName>
</protein>
<evidence type="ECO:0000313" key="4">
    <source>
        <dbReference type="EMBL" id="GBN93590.1"/>
    </source>
</evidence>
<evidence type="ECO:0000313" key="3">
    <source>
        <dbReference type="EMBL" id="GBN93473.1"/>
    </source>
</evidence>
<comment type="caution">
    <text evidence="1">The sequence shown here is derived from an EMBL/GenBank/DDBJ whole genome shotgun (WGS) entry which is preliminary data.</text>
</comment>
<proteinExistence type="predicted"/>
<dbReference type="EMBL" id="BGPR01024962">
    <property type="protein sequence ID" value="GBN93469.1"/>
    <property type="molecule type" value="Genomic_DNA"/>
</dbReference>
<evidence type="ECO:0000313" key="1">
    <source>
        <dbReference type="EMBL" id="GBN93465.1"/>
    </source>
</evidence>
<dbReference type="Proteomes" id="UP000499080">
    <property type="component" value="Unassembled WGS sequence"/>
</dbReference>
<dbReference type="EMBL" id="BGPR01024965">
    <property type="protein sequence ID" value="GBN93473.1"/>
    <property type="molecule type" value="Genomic_DNA"/>
</dbReference>
<dbReference type="AlphaFoldDB" id="A0A4Y2T2Y2"/>
<gene>
    <name evidence="1" type="ORF">AVEN_211252_1</name>
    <name evidence="3" type="ORF">AVEN_240063_1</name>
    <name evidence="4" type="ORF">AVEN_263928_1</name>
    <name evidence="2" type="ORF">AVEN_52838_1</name>
</gene>
<keyword evidence="5" id="KW-1185">Reference proteome</keyword>